<organism evidence="1 2">
    <name type="scientific">Liparis tanakae</name>
    <name type="common">Tanaka's snailfish</name>
    <dbReference type="NCBI Taxonomy" id="230148"/>
    <lineage>
        <taxon>Eukaryota</taxon>
        <taxon>Metazoa</taxon>
        <taxon>Chordata</taxon>
        <taxon>Craniata</taxon>
        <taxon>Vertebrata</taxon>
        <taxon>Euteleostomi</taxon>
        <taxon>Actinopterygii</taxon>
        <taxon>Neopterygii</taxon>
        <taxon>Teleostei</taxon>
        <taxon>Neoteleostei</taxon>
        <taxon>Acanthomorphata</taxon>
        <taxon>Eupercaria</taxon>
        <taxon>Perciformes</taxon>
        <taxon>Cottioidei</taxon>
        <taxon>Cottales</taxon>
        <taxon>Liparidae</taxon>
        <taxon>Liparis</taxon>
    </lineage>
</organism>
<keyword evidence="2" id="KW-1185">Reference proteome</keyword>
<gene>
    <name evidence="1" type="ORF">EYF80_046713</name>
</gene>
<evidence type="ECO:0000313" key="1">
    <source>
        <dbReference type="EMBL" id="TNN43104.1"/>
    </source>
</evidence>
<accession>A0A4Z2FQW8</accession>
<reference evidence="1 2" key="1">
    <citation type="submission" date="2019-03" db="EMBL/GenBank/DDBJ databases">
        <title>First draft genome of Liparis tanakae, snailfish: a comprehensive survey of snailfish specific genes.</title>
        <authorList>
            <person name="Kim W."/>
            <person name="Song I."/>
            <person name="Jeong J.-H."/>
            <person name="Kim D."/>
            <person name="Kim S."/>
            <person name="Ryu S."/>
            <person name="Song J.Y."/>
            <person name="Lee S.K."/>
        </authorList>
    </citation>
    <scope>NUCLEOTIDE SEQUENCE [LARGE SCALE GENOMIC DNA]</scope>
    <source>
        <tissue evidence="1">Muscle</tissue>
    </source>
</reference>
<dbReference type="Proteomes" id="UP000314294">
    <property type="component" value="Unassembled WGS sequence"/>
</dbReference>
<sequence length="73" mass="8628">MLDTSCGAERRGGPEWNLRWRELGGRISRTLCLTAELRKLNPWWLCTRLSLELSMTSRLLWLYDEQRDADLAF</sequence>
<comment type="caution">
    <text evidence="1">The sequence shown here is derived from an EMBL/GenBank/DDBJ whole genome shotgun (WGS) entry which is preliminary data.</text>
</comment>
<name>A0A4Z2FQW8_9TELE</name>
<evidence type="ECO:0000313" key="2">
    <source>
        <dbReference type="Proteomes" id="UP000314294"/>
    </source>
</evidence>
<dbReference type="EMBL" id="SRLO01000990">
    <property type="protein sequence ID" value="TNN43104.1"/>
    <property type="molecule type" value="Genomic_DNA"/>
</dbReference>
<dbReference type="AlphaFoldDB" id="A0A4Z2FQW8"/>
<proteinExistence type="predicted"/>
<protein>
    <submittedName>
        <fullName evidence="1">Uncharacterized protein</fullName>
    </submittedName>
</protein>